<accession>A0A6N6RET7</accession>
<proteinExistence type="predicted"/>
<evidence type="ECO:0000256" key="5">
    <source>
        <dbReference type="ARBA" id="ARBA00023136"/>
    </source>
</evidence>
<dbReference type="Pfam" id="PF03279">
    <property type="entry name" value="Lip_A_acyltrans"/>
    <property type="match status" value="1"/>
</dbReference>
<dbReference type="GO" id="GO:0005886">
    <property type="term" value="C:plasma membrane"/>
    <property type="evidence" value="ECO:0007669"/>
    <property type="project" value="UniProtKB-SubCell"/>
</dbReference>
<dbReference type="AlphaFoldDB" id="A0A6N6RET7"/>
<sequence length="297" mass="35784">MIAYIFFRIFDAIIAILPWRGVYALANFAYFVLFRVIKYRVELVKENFRKCFPEKDELWINSMTKTYYRYLSEIFIESIKAMHVSSEEIKKRFRLEGEDVIRKHNLQHQNIIIIGSHYGNWEFMTRGLPHIVPHEVAGVYRPLSNRRIEKYMAKHRSKDGMWLVPTEKSKESWTEKRERPVAFGLLADQNPSNPKRSYWINFLNRETGFTPGAEVYAKKYDYPVVLMLLKRVKRGHYTVHFEELEFNPTEIEFGDIMRKYAAKLEAWIQNDPPYWLWSHRRWKHKMPEDYTAMTPLK</sequence>
<name>A0A6N6RET7_9FLAO</name>
<reference evidence="8 9" key="1">
    <citation type="submission" date="2019-09" db="EMBL/GenBank/DDBJ databases">
        <title>Genomes of family Cryomorphaceae.</title>
        <authorList>
            <person name="Bowman J.P."/>
        </authorList>
    </citation>
    <scope>NUCLEOTIDE SEQUENCE [LARGE SCALE GENOMIC DNA]</scope>
    <source>
        <strain evidence="8 9">LMG 25704</strain>
    </source>
</reference>
<feature type="transmembrane region" description="Helical" evidence="7">
    <location>
        <begin position="12"/>
        <end position="33"/>
    </location>
</feature>
<keyword evidence="9" id="KW-1185">Reference proteome</keyword>
<evidence type="ECO:0000256" key="7">
    <source>
        <dbReference type="SAM" id="Phobius"/>
    </source>
</evidence>
<dbReference type="PANTHER" id="PTHR30606:SF10">
    <property type="entry name" value="PHOSPHATIDYLINOSITOL MANNOSIDE ACYLTRANSFERASE"/>
    <property type="match status" value="1"/>
</dbReference>
<dbReference type="CDD" id="cd07984">
    <property type="entry name" value="LPLAT_LABLAT-like"/>
    <property type="match status" value="1"/>
</dbReference>
<keyword evidence="4" id="KW-0808">Transferase</keyword>
<evidence type="ECO:0000313" key="9">
    <source>
        <dbReference type="Proteomes" id="UP000468650"/>
    </source>
</evidence>
<evidence type="ECO:0008006" key="10">
    <source>
        <dbReference type="Google" id="ProtNLM"/>
    </source>
</evidence>
<keyword evidence="2" id="KW-1003">Cell membrane</keyword>
<evidence type="ECO:0000256" key="1">
    <source>
        <dbReference type="ARBA" id="ARBA00004533"/>
    </source>
</evidence>
<evidence type="ECO:0000256" key="6">
    <source>
        <dbReference type="ARBA" id="ARBA00023315"/>
    </source>
</evidence>
<dbReference type="Proteomes" id="UP000468650">
    <property type="component" value="Unassembled WGS sequence"/>
</dbReference>
<organism evidence="8 9">
    <name type="scientific">Phaeocystidibacter luteus</name>
    <dbReference type="NCBI Taxonomy" id="911197"/>
    <lineage>
        <taxon>Bacteria</taxon>
        <taxon>Pseudomonadati</taxon>
        <taxon>Bacteroidota</taxon>
        <taxon>Flavobacteriia</taxon>
        <taxon>Flavobacteriales</taxon>
        <taxon>Phaeocystidibacteraceae</taxon>
        <taxon>Phaeocystidibacter</taxon>
    </lineage>
</organism>
<dbReference type="GO" id="GO:0016746">
    <property type="term" value="F:acyltransferase activity"/>
    <property type="evidence" value="ECO:0007669"/>
    <property type="project" value="UniProtKB-KW"/>
</dbReference>
<comment type="subcellular location">
    <subcellularLocation>
        <location evidence="1">Cell inner membrane</location>
    </subcellularLocation>
</comment>
<evidence type="ECO:0000256" key="3">
    <source>
        <dbReference type="ARBA" id="ARBA00022519"/>
    </source>
</evidence>
<dbReference type="PANTHER" id="PTHR30606">
    <property type="entry name" value="LIPID A BIOSYNTHESIS LAUROYL ACYLTRANSFERASE"/>
    <property type="match status" value="1"/>
</dbReference>
<dbReference type="GO" id="GO:0009247">
    <property type="term" value="P:glycolipid biosynthetic process"/>
    <property type="evidence" value="ECO:0007669"/>
    <property type="project" value="UniProtKB-ARBA"/>
</dbReference>
<evidence type="ECO:0000256" key="2">
    <source>
        <dbReference type="ARBA" id="ARBA00022475"/>
    </source>
</evidence>
<keyword evidence="6" id="KW-0012">Acyltransferase</keyword>
<dbReference type="EMBL" id="WBVO01000015">
    <property type="protein sequence ID" value="KAB2805383.1"/>
    <property type="molecule type" value="Genomic_DNA"/>
</dbReference>
<keyword evidence="3" id="KW-0997">Cell inner membrane</keyword>
<evidence type="ECO:0000313" key="8">
    <source>
        <dbReference type="EMBL" id="KAB2805383.1"/>
    </source>
</evidence>
<keyword evidence="7" id="KW-1133">Transmembrane helix</keyword>
<protein>
    <recommendedName>
        <fullName evidence="10">Lysophospholipid acyltransferase family protein</fullName>
    </recommendedName>
</protein>
<dbReference type="RefSeq" id="WP_151668433.1">
    <property type="nucleotide sequence ID" value="NZ_WBVO01000015.1"/>
</dbReference>
<evidence type="ECO:0000256" key="4">
    <source>
        <dbReference type="ARBA" id="ARBA00022679"/>
    </source>
</evidence>
<comment type="caution">
    <text evidence="8">The sequence shown here is derived from an EMBL/GenBank/DDBJ whole genome shotgun (WGS) entry which is preliminary data.</text>
</comment>
<gene>
    <name evidence="8" type="ORF">F8C67_13695</name>
</gene>
<dbReference type="InterPro" id="IPR004960">
    <property type="entry name" value="LipA_acyltrans"/>
</dbReference>
<dbReference type="OrthoDB" id="9801955at2"/>
<keyword evidence="7" id="KW-0812">Transmembrane</keyword>
<keyword evidence="5 7" id="KW-0472">Membrane</keyword>